<keyword evidence="1" id="KW-0808">Transferase</keyword>
<evidence type="ECO:0000313" key="2">
    <source>
        <dbReference type="Proteomes" id="UP000274593"/>
    </source>
</evidence>
<proteinExistence type="predicted"/>
<dbReference type="Proteomes" id="UP000274593">
    <property type="component" value="Chromosome"/>
</dbReference>
<keyword evidence="2" id="KW-1185">Reference proteome</keyword>
<organism evidence="1 2">
    <name type="scientific">Tenacibaculum singaporense</name>
    <dbReference type="NCBI Taxonomy" id="2358479"/>
    <lineage>
        <taxon>Bacteria</taxon>
        <taxon>Pseudomonadati</taxon>
        <taxon>Bacteroidota</taxon>
        <taxon>Flavobacteriia</taxon>
        <taxon>Flavobacteriales</taxon>
        <taxon>Flavobacteriaceae</taxon>
        <taxon>Tenacibaculum</taxon>
    </lineage>
</organism>
<name>A0A3S8R3S2_9FLAO</name>
<dbReference type="KEGG" id="tsig:D6T69_01425"/>
<dbReference type="EMBL" id="CP032548">
    <property type="protein sequence ID" value="AZJ34258.1"/>
    <property type="molecule type" value="Genomic_DNA"/>
</dbReference>
<accession>A0A3S8R3S2</accession>
<gene>
    <name evidence="1" type="ORF">D6T69_01425</name>
</gene>
<dbReference type="Gene3D" id="3.40.630.30">
    <property type="match status" value="1"/>
</dbReference>
<reference evidence="1 2" key="1">
    <citation type="submission" date="2018-09" db="EMBL/GenBank/DDBJ databases">
        <title>Insights into the microbiota of Asian seabass (Lates calcarifer) with tenacibaculosis symptoms and description of sp. nov. Tenacibaculum singaporense.</title>
        <authorList>
            <person name="Miyake S."/>
            <person name="Soh M."/>
            <person name="Azman M.N."/>
            <person name="Ngoh S.Y."/>
            <person name="Orban L."/>
        </authorList>
    </citation>
    <scope>NUCLEOTIDE SEQUENCE [LARGE SCALE GENOMIC DNA]</scope>
    <source>
        <strain evidence="1 2">DSM 106434</strain>
    </source>
</reference>
<protein>
    <submittedName>
        <fullName evidence="1">GNAT family N-acetyltransferase</fullName>
    </submittedName>
</protein>
<dbReference type="AlphaFoldDB" id="A0A3S8R3S2"/>
<dbReference type="GO" id="GO:0016740">
    <property type="term" value="F:transferase activity"/>
    <property type="evidence" value="ECO:0007669"/>
    <property type="project" value="UniProtKB-KW"/>
</dbReference>
<evidence type="ECO:0000313" key="1">
    <source>
        <dbReference type="EMBL" id="AZJ34258.1"/>
    </source>
</evidence>
<dbReference type="InterPro" id="IPR016181">
    <property type="entry name" value="Acyl_CoA_acyltransferase"/>
</dbReference>
<dbReference type="SUPFAM" id="SSF55729">
    <property type="entry name" value="Acyl-CoA N-acyltransferases (Nat)"/>
    <property type="match status" value="1"/>
</dbReference>
<sequence length="396" mass="45774">MLSCKKKSSNIYYFSSVREIPENVWKELQCTNNLYLQPAYLEALEQNNQQIQFSYILLFDEKQKAIAFATIKLVDFYLDSVQNDLQSVVEWIRCIGRKLHLSSSQKPFKILTCGNIFVSGEHGIFIKPNQDKKEIVKQLAEAIVAFEKDISKETIDAFMLKDFVNESLFITDALHSVGYNSFNVDPNMKLTLDSDWGTFDDYLKALKTKYRVKAKKALEKSTDLRTEDVTIESLKQLLPEMTLLYKNVSNKASFNLGYFNVETYTSLKENLKDDYIIKVYWLGDKLVGFLSGMINQNSLDAHFVGIDYTVNRAYAVYQRMLYDYISLAIDSNLKTINFGRTASEIKSSVGAVPQDLTIYLRHRKSIPNRILSLFLNRIQPTEFRLIKPFKIKDIKN</sequence>